<proteinExistence type="predicted"/>
<comment type="caution">
    <text evidence="1">The sequence shown here is derived from an EMBL/GenBank/DDBJ whole genome shotgun (WGS) entry which is preliminary data.</text>
</comment>
<dbReference type="RefSeq" id="WP_200245484.1">
    <property type="nucleotide sequence ID" value="NZ_JAENHK010000010.1"/>
</dbReference>
<keyword evidence="2" id="KW-1185">Reference proteome</keyword>
<protein>
    <submittedName>
        <fullName evidence="1">Transcriptional regulator</fullName>
    </submittedName>
</protein>
<dbReference type="EMBL" id="JAENHK010000010">
    <property type="protein sequence ID" value="MBK1896095.1"/>
    <property type="molecule type" value="Genomic_DNA"/>
</dbReference>
<dbReference type="Proteomes" id="UP000628669">
    <property type="component" value="Unassembled WGS sequence"/>
</dbReference>
<gene>
    <name evidence="1" type="ORF">JHL15_10055</name>
</gene>
<evidence type="ECO:0000313" key="1">
    <source>
        <dbReference type="EMBL" id="MBK1896095.1"/>
    </source>
</evidence>
<reference evidence="2" key="1">
    <citation type="submission" date="2021-01" db="EMBL/GenBank/DDBJ databases">
        <title>Genome public.</title>
        <authorList>
            <person name="Liu C."/>
            <person name="Sun Q."/>
        </authorList>
    </citation>
    <scope>NUCLEOTIDE SEQUENCE [LARGE SCALE GENOMIC DNA]</scope>
    <source>
        <strain evidence="2">YIM B02567</strain>
    </source>
</reference>
<dbReference type="InterPro" id="IPR036388">
    <property type="entry name" value="WH-like_DNA-bd_sf"/>
</dbReference>
<dbReference type="SUPFAM" id="SSF46785">
    <property type="entry name" value="Winged helix' DNA-binding domain"/>
    <property type="match status" value="1"/>
</dbReference>
<organism evidence="1 2">
    <name type="scientific">Chryseobacterium paridis</name>
    <dbReference type="NCBI Taxonomy" id="2800328"/>
    <lineage>
        <taxon>Bacteria</taxon>
        <taxon>Pseudomonadati</taxon>
        <taxon>Bacteroidota</taxon>
        <taxon>Flavobacteriia</taxon>
        <taxon>Flavobacteriales</taxon>
        <taxon>Weeksellaceae</taxon>
        <taxon>Chryseobacterium group</taxon>
        <taxon>Chryseobacterium</taxon>
    </lineage>
</organism>
<accession>A0ABS1FUH8</accession>
<dbReference type="InterPro" id="IPR036390">
    <property type="entry name" value="WH_DNA-bd_sf"/>
</dbReference>
<sequence>MNKPAADRILMFLKMRGEATSLLISQELSITKEGARKHLLNLAQEGLIQSIAKSEGVGRPSTYYMLTDKGLAQFPDTHADVTVQLIRSVKNLLGENALDLLINDRENITYQRYEKALVNASTLEQRLDILAKIRNDEGYMAEWKKEGQDYFLIENHCPICAAAAECQGFCRAELSNFQNLMGPKYKVERISHILSDGQRCVYKING</sequence>
<evidence type="ECO:0000313" key="2">
    <source>
        <dbReference type="Proteomes" id="UP000628669"/>
    </source>
</evidence>
<dbReference type="Gene3D" id="1.10.10.10">
    <property type="entry name" value="Winged helix-like DNA-binding domain superfamily/Winged helix DNA-binding domain"/>
    <property type="match status" value="1"/>
</dbReference>
<name>A0ABS1FUH8_9FLAO</name>